<feature type="transmembrane region" description="Helical" evidence="9">
    <location>
        <begin position="12"/>
        <end position="28"/>
    </location>
</feature>
<dbReference type="EMBL" id="CP133548">
    <property type="protein sequence ID" value="WMS88793.1"/>
    <property type="molecule type" value="Genomic_DNA"/>
</dbReference>
<reference evidence="13 14" key="1">
    <citation type="submission" date="2023-08" db="EMBL/GenBank/DDBJ databases">
        <title>Pleionea litopenaei sp. nov., isolated from stomach of juvenile Litopenaeus vannamei.</title>
        <authorList>
            <person name="Rho A.M."/>
            <person name="Hwang C.Y."/>
        </authorList>
    </citation>
    <scope>NUCLEOTIDE SEQUENCE [LARGE SCALE GENOMIC DNA]</scope>
    <source>
        <strain evidence="13 14">HL-JVS1</strain>
    </source>
</reference>
<dbReference type="SMART" id="SM00304">
    <property type="entry name" value="HAMP"/>
    <property type="match status" value="1"/>
</dbReference>
<dbReference type="PANTHER" id="PTHR32089">
    <property type="entry name" value="METHYL-ACCEPTING CHEMOTAXIS PROTEIN MCPB"/>
    <property type="match status" value="1"/>
</dbReference>
<evidence type="ECO:0000259" key="12">
    <source>
        <dbReference type="PROSITE" id="PS50885"/>
    </source>
</evidence>
<keyword evidence="4 9" id="KW-1133">Transmembrane helix</keyword>
<dbReference type="PROSITE" id="PS50111">
    <property type="entry name" value="CHEMOTAXIS_TRANSDUC_2"/>
    <property type="match status" value="1"/>
</dbReference>
<keyword evidence="6 8" id="KW-0807">Transducer</keyword>
<dbReference type="CDD" id="cd11386">
    <property type="entry name" value="MCP_signal"/>
    <property type="match status" value="1"/>
</dbReference>
<dbReference type="Pfam" id="PF00015">
    <property type="entry name" value="MCPsignal"/>
    <property type="match status" value="1"/>
</dbReference>
<evidence type="ECO:0000256" key="3">
    <source>
        <dbReference type="ARBA" id="ARBA00022692"/>
    </source>
</evidence>
<proteinExistence type="inferred from homology"/>
<evidence type="ECO:0000256" key="7">
    <source>
        <dbReference type="ARBA" id="ARBA00029447"/>
    </source>
</evidence>
<evidence type="ECO:0000256" key="9">
    <source>
        <dbReference type="SAM" id="Phobius"/>
    </source>
</evidence>
<dbReference type="GO" id="GO:0006935">
    <property type="term" value="P:chemotaxis"/>
    <property type="evidence" value="ECO:0007669"/>
    <property type="project" value="InterPro"/>
</dbReference>
<dbReference type="PROSITE" id="PS50192">
    <property type="entry name" value="T_SNARE"/>
    <property type="match status" value="1"/>
</dbReference>
<keyword evidence="2" id="KW-0997">Cell inner membrane</keyword>
<dbReference type="Proteomes" id="UP001239782">
    <property type="component" value="Chromosome"/>
</dbReference>
<dbReference type="Pfam" id="PF00672">
    <property type="entry name" value="HAMP"/>
    <property type="match status" value="1"/>
</dbReference>
<gene>
    <name evidence="13" type="ORF">Q9312_07705</name>
</gene>
<dbReference type="GO" id="GO:0005886">
    <property type="term" value="C:plasma membrane"/>
    <property type="evidence" value="ECO:0007669"/>
    <property type="project" value="UniProtKB-SubCell"/>
</dbReference>
<dbReference type="InterPro" id="IPR004090">
    <property type="entry name" value="Chemotax_Me-accpt_rcpt"/>
</dbReference>
<dbReference type="FunFam" id="1.10.287.950:FF:000001">
    <property type="entry name" value="Methyl-accepting chemotaxis sensory transducer"/>
    <property type="match status" value="1"/>
</dbReference>
<organism evidence="13 14">
    <name type="scientific">Pleionea litopenaei</name>
    <dbReference type="NCBI Taxonomy" id="3070815"/>
    <lineage>
        <taxon>Bacteria</taxon>
        <taxon>Pseudomonadati</taxon>
        <taxon>Pseudomonadota</taxon>
        <taxon>Gammaproteobacteria</taxon>
        <taxon>Oceanospirillales</taxon>
        <taxon>Pleioneaceae</taxon>
        <taxon>Pleionea</taxon>
    </lineage>
</organism>
<keyword evidence="3 9" id="KW-0812">Transmembrane</keyword>
<dbReference type="InterPro" id="IPR024478">
    <property type="entry name" value="HlyB_4HB_MCP"/>
</dbReference>
<evidence type="ECO:0000259" key="10">
    <source>
        <dbReference type="PROSITE" id="PS50111"/>
    </source>
</evidence>
<evidence type="ECO:0000256" key="2">
    <source>
        <dbReference type="ARBA" id="ARBA00022519"/>
    </source>
</evidence>
<dbReference type="InterPro" id="IPR003660">
    <property type="entry name" value="HAMP_dom"/>
</dbReference>
<evidence type="ECO:0000256" key="5">
    <source>
        <dbReference type="ARBA" id="ARBA00023136"/>
    </source>
</evidence>
<dbReference type="InterPro" id="IPR000727">
    <property type="entry name" value="T_SNARE_dom"/>
</dbReference>
<dbReference type="GO" id="GO:0004888">
    <property type="term" value="F:transmembrane signaling receptor activity"/>
    <property type="evidence" value="ECO:0007669"/>
    <property type="project" value="InterPro"/>
</dbReference>
<evidence type="ECO:0000259" key="11">
    <source>
        <dbReference type="PROSITE" id="PS50192"/>
    </source>
</evidence>
<evidence type="ECO:0000313" key="13">
    <source>
        <dbReference type="EMBL" id="WMS88793.1"/>
    </source>
</evidence>
<protein>
    <submittedName>
        <fullName evidence="13">Methyl-accepting chemotaxis protein</fullName>
    </submittedName>
</protein>
<keyword evidence="2" id="KW-1003">Cell membrane</keyword>
<dbReference type="KEGG" id="plei:Q9312_07705"/>
<dbReference type="SMART" id="SM00283">
    <property type="entry name" value="MA"/>
    <property type="match status" value="1"/>
</dbReference>
<feature type="domain" description="Methyl-accepting transducer" evidence="10">
    <location>
        <begin position="270"/>
        <end position="506"/>
    </location>
</feature>
<dbReference type="PANTHER" id="PTHR32089:SF119">
    <property type="entry name" value="METHYL-ACCEPTING CHEMOTAXIS PROTEIN CTPL"/>
    <property type="match status" value="1"/>
</dbReference>
<dbReference type="InterPro" id="IPR004089">
    <property type="entry name" value="MCPsignal_dom"/>
</dbReference>
<comment type="subcellular location">
    <subcellularLocation>
        <location evidence="1">Cell inner membrane</location>
        <topology evidence="1">Multi-pass membrane protein</topology>
    </subcellularLocation>
</comment>
<name>A0AA51X810_9GAMM</name>
<dbReference type="PRINTS" id="PR00260">
    <property type="entry name" value="CHEMTRNSDUCR"/>
</dbReference>
<dbReference type="SUPFAM" id="SSF58104">
    <property type="entry name" value="Methyl-accepting chemotaxis protein (MCP) signaling domain"/>
    <property type="match status" value="1"/>
</dbReference>
<evidence type="ECO:0000256" key="4">
    <source>
        <dbReference type="ARBA" id="ARBA00022989"/>
    </source>
</evidence>
<keyword evidence="14" id="KW-1185">Reference proteome</keyword>
<comment type="similarity">
    <text evidence="7">Belongs to the methyl-accepting chemotaxis (MCP) protein family.</text>
</comment>
<evidence type="ECO:0000256" key="1">
    <source>
        <dbReference type="ARBA" id="ARBA00004429"/>
    </source>
</evidence>
<accession>A0AA51X810</accession>
<evidence type="ECO:0000313" key="14">
    <source>
        <dbReference type="Proteomes" id="UP001239782"/>
    </source>
</evidence>
<dbReference type="Pfam" id="PF12729">
    <property type="entry name" value="4HB_MCP_1"/>
    <property type="match status" value="1"/>
</dbReference>
<dbReference type="RefSeq" id="WP_309204016.1">
    <property type="nucleotide sequence ID" value="NZ_CP133548.1"/>
</dbReference>
<dbReference type="PROSITE" id="PS50885">
    <property type="entry name" value="HAMP"/>
    <property type="match status" value="1"/>
</dbReference>
<sequence length="542" mass="58726">MSWQDLSIKTKLIIPLVLILILLVALSIQQMSSMKSVSDDFYSIQKNYNPALGLTLNADRDLYQAQIAERTIAMGKISDALLKDHRENIEQVETRLKKVASLNISDDLKTQVSRFLDVLKSWETDSTKMVNQLRQGNITQEQATNMSLGSLAAEFERARDILDAIGEGISATSDKLTNDVNATAERAESFLLIYALVTALVVLAIAIFFPSTITKRIEFLHDTITKIADGEGDLTARLPDLGNDEIGKVSVQFNRFLASLQSIVKHIMGTAGRVESASEGLADISRKNKLTSEQQAEAVSLVATAVTQMSSAINEVSSNSQAVAGETNEADQSAKNVAKIFSQSIKEINELAENVNTSAEVIARLESEASGIVVVLDVIKGIAEQTNLLALNAAIEAARAGEQGRGFAVVADEVRTLASKTQESTEQINQIIDRLQNGVNEAVSIMAASKERSAGTVSSSKGAQEKLNEITQYLSSINERILQVATAVEEQSTVVDDISQNVEKINQSSQTSSQRGREVESSCIKLAEYSGDLKHEVGSFKV</sequence>
<keyword evidence="5 9" id="KW-0472">Membrane</keyword>
<dbReference type="AlphaFoldDB" id="A0AA51X810"/>
<feature type="transmembrane region" description="Helical" evidence="9">
    <location>
        <begin position="191"/>
        <end position="209"/>
    </location>
</feature>
<feature type="domain" description="T-SNARE coiled-coil homology" evidence="11">
    <location>
        <begin position="457"/>
        <end position="519"/>
    </location>
</feature>
<evidence type="ECO:0000256" key="6">
    <source>
        <dbReference type="ARBA" id="ARBA00023224"/>
    </source>
</evidence>
<evidence type="ECO:0000256" key="8">
    <source>
        <dbReference type="PROSITE-ProRule" id="PRU00284"/>
    </source>
</evidence>
<dbReference type="GO" id="GO:0007165">
    <property type="term" value="P:signal transduction"/>
    <property type="evidence" value="ECO:0007669"/>
    <property type="project" value="UniProtKB-KW"/>
</dbReference>
<dbReference type="Gene3D" id="1.10.287.950">
    <property type="entry name" value="Methyl-accepting chemotaxis protein"/>
    <property type="match status" value="1"/>
</dbReference>
<dbReference type="CDD" id="cd06225">
    <property type="entry name" value="HAMP"/>
    <property type="match status" value="1"/>
</dbReference>
<feature type="domain" description="HAMP" evidence="12">
    <location>
        <begin position="211"/>
        <end position="265"/>
    </location>
</feature>